<keyword evidence="8" id="KW-1185">Reference proteome</keyword>
<dbReference type="PRINTS" id="PR00455">
    <property type="entry name" value="HTHTETR"/>
</dbReference>
<comment type="caution">
    <text evidence="7">The sequence shown here is derived from an EMBL/GenBank/DDBJ whole genome shotgun (WGS) entry which is preliminary data.</text>
</comment>
<evidence type="ECO:0000313" key="8">
    <source>
        <dbReference type="Proteomes" id="UP001156601"/>
    </source>
</evidence>
<keyword evidence="1" id="KW-0805">Transcription regulation</keyword>
<dbReference type="InterPro" id="IPR039536">
    <property type="entry name" value="TetR_C_Proteobacteria"/>
</dbReference>
<dbReference type="SUPFAM" id="SSF46689">
    <property type="entry name" value="Homeodomain-like"/>
    <property type="match status" value="1"/>
</dbReference>
<feature type="domain" description="HTH tetR-type" evidence="6">
    <location>
        <begin position="24"/>
        <end position="84"/>
    </location>
</feature>
<feature type="DNA-binding region" description="H-T-H motif" evidence="4">
    <location>
        <begin position="47"/>
        <end position="66"/>
    </location>
</feature>
<keyword evidence="3" id="KW-0804">Transcription</keyword>
<dbReference type="Gene3D" id="1.10.10.60">
    <property type="entry name" value="Homeodomain-like"/>
    <property type="match status" value="1"/>
</dbReference>
<dbReference type="Gene3D" id="1.10.357.10">
    <property type="entry name" value="Tetracycline Repressor, domain 2"/>
    <property type="match status" value="1"/>
</dbReference>
<gene>
    <name evidence="7" type="ORF">GCM10007852_32000</name>
</gene>
<feature type="compositionally biased region" description="Basic and acidic residues" evidence="5">
    <location>
        <begin position="14"/>
        <end position="24"/>
    </location>
</feature>
<evidence type="ECO:0000256" key="3">
    <source>
        <dbReference type="ARBA" id="ARBA00023163"/>
    </source>
</evidence>
<protein>
    <recommendedName>
        <fullName evidence="6">HTH tetR-type domain-containing protein</fullName>
    </recommendedName>
</protein>
<evidence type="ECO:0000256" key="5">
    <source>
        <dbReference type="SAM" id="MobiDB-lite"/>
    </source>
</evidence>
<dbReference type="InterPro" id="IPR009057">
    <property type="entry name" value="Homeodomain-like_sf"/>
</dbReference>
<dbReference type="AlphaFoldDB" id="A0AA37SZY9"/>
<dbReference type="RefSeq" id="WP_284218711.1">
    <property type="nucleotide sequence ID" value="NZ_BSOT01000009.1"/>
</dbReference>
<sequence>MSKKSQNTVETFDEERTVGRPKSSEKRLQILKSASDLFLSHGYKLTSMDAVAKSSGVSKQTVYSHFANKDSLFNAVIELKCITYQIDSSNLNLSAAPLPDILEEIGIRFLHLFTDPDIIDMYTLIIGESRSNAHVSKLFYEAGPERSLQLVTDIIYTHPDVALAQMSAKEAAADFFNLLEFDFHMKSILHLPYNMPPSKFKAHARKTAHKLMSIIQHASH</sequence>
<keyword evidence="2 4" id="KW-0238">DNA-binding</keyword>
<evidence type="ECO:0000256" key="2">
    <source>
        <dbReference type="ARBA" id="ARBA00023125"/>
    </source>
</evidence>
<feature type="region of interest" description="Disordered" evidence="5">
    <location>
        <begin position="1"/>
        <end position="24"/>
    </location>
</feature>
<dbReference type="Pfam" id="PF14246">
    <property type="entry name" value="TetR_C_7"/>
    <property type="match status" value="1"/>
</dbReference>
<feature type="compositionally biased region" description="Polar residues" evidence="5">
    <location>
        <begin position="1"/>
        <end position="10"/>
    </location>
</feature>
<evidence type="ECO:0000256" key="1">
    <source>
        <dbReference type="ARBA" id="ARBA00023015"/>
    </source>
</evidence>
<organism evidence="7 8">
    <name type="scientific">Agaribacter marinus</name>
    <dbReference type="NCBI Taxonomy" id="1431249"/>
    <lineage>
        <taxon>Bacteria</taxon>
        <taxon>Pseudomonadati</taxon>
        <taxon>Pseudomonadota</taxon>
        <taxon>Gammaproteobacteria</taxon>
        <taxon>Alteromonadales</taxon>
        <taxon>Alteromonadaceae</taxon>
        <taxon>Agaribacter</taxon>
    </lineage>
</organism>
<name>A0AA37SZY9_9ALTE</name>
<dbReference type="Pfam" id="PF00440">
    <property type="entry name" value="TetR_N"/>
    <property type="match status" value="1"/>
</dbReference>
<proteinExistence type="predicted"/>
<dbReference type="InterPro" id="IPR050109">
    <property type="entry name" value="HTH-type_TetR-like_transc_reg"/>
</dbReference>
<evidence type="ECO:0000259" key="6">
    <source>
        <dbReference type="PROSITE" id="PS50977"/>
    </source>
</evidence>
<dbReference type="GO" id="GO:0003677">
    <property type="term" value="F:DNA binding"/>
    <property type="evidence" value="ECO:0007669"/>
    <property type="project" value="UniProtKB-UniRule"/>
</dbReference>
<evidence type="ECO:0000256" key="4">
    <source>
        <dbReference type="PROSITE-ProRule" id="PRU00335"/>
    </source>
</evidence>
<reference evidence="7" key="1">
    <citation type="journal article" date="2014" name="Int. J. Syst. Evol. Microbiol.">
        <title>Complete genome sequence of Corynebacterium casei LMG S-19264T (=DSM 44701T), isolated from a smear-ripened cheese.</title>
        <authorList>
            <consortium name="US DOE Joint Genome Institute (JGI-PGF)"/>
            <person name="Walter F."/>
            <person name="Albersmeier A."/>
            <person name="Kalinowski J."/>
            <person name="Ruckert C."/>
        </authorList>
    </citation>
    <scope>NUCLEOTIDE SEQUENCE</scope>
    <source>
        <strain evidence="7">NBRC 110023</strain>
    </source>
</reference>
<dbReference type="Proteomes" id="UP001156601">
    <property type="component" value="Unassembled WGS sequence"/>
</dbReference>
<accession>A0AA37SZY9</accession>
<evidence type="ECO:0000313" key="7">
    <source>
        <dbReference type="EMBL" id="GLR72292.1"/>
    </source>
</evidence>
<dbReference type="PROSITE" id="PS50977">
    <property type="entry name" value="HTH_TETR_2"/>
    <property type="match status" value="1"/>
</dbReference>
<dbReference type="EMBL" id="BSOT01000009">
    <property type="protein sequence ID" value="GLR72292.1"/>
    <property type="molecule type" value="Genomic_DNA"/>
</dbReference>
<reference evidence="7" key="2">
    <citation type="submission" date="2023-01" db="EMBL/GenBank/DDBJ databases">
        <title>Draft genome sequence of Agaribacter marinus strain NBRC 110023.</title>
        <authorList>
            <person name="Sun Q."/>
            <person name="Mori K."/>
        </authorList>
    </citation>
    <scope>NUCLEOTIDE SEQUENCE</scope>
    <source>
        <strain evidence="7">NBRC 110023</strain>
    </source>
</reference>
<dbReference type="InterPro" id="IPR001647">
    <property type="entry name" value="HTH_TetR"/>
</dbReference>
<dbReference type="FunFam" id="1.10.10.60:FF:000141">
    <property type="entry name" value="TetR family transcriptional regulator"/>
    <property type="match status" value="1"/>
</dbReference>
<dbReference type="PANTHER" id="PTHR30328:SF54">
    <property type="entry name" value="HTH-TYPE TRANSCRIPTIONAL REPRESSOR SCO4008"/>
    <property type="match status" value="1"/>
</dbReference>
<dbReference type="PANTHER" id="PTHR30328">
    <property type="entry name" value="TRANSCRIPTIONAL REPRESSOR"/>
    <property type="match status" value="1"/>
</dbReference>